<feature type="transmembrane region" description="Helical" evidence="5">
    <location>
        <begin position="278"/>
        <end position="297"/>
    </location>
</feature>
<evidence type="ECO:0000256" key="1">
    <source>
        <dbReference type="ARBA" id="ARBA00004141"/>
    </source>
</evidence>
<feature type="transmembrane region" description="Helical" evidence="5">
    <location>
        <begin position="221"/>
        <end position="243"/>
    </location>
</feature>
<gene>
    <name evidence="7" type="ORF">NCTC13102_00353</name>
</gene>
<evidence type="ECO:0000256" key="4">
    <source>
        <dbReference type="ARBA" id="ARBA00023136"/>
    </source>
</evidence>
<evidence type="ECO:0000256" key="2">
    <source>
        <dbReference type="ARBA" id="ARBA00022692"/>
    </source>
</evidence>
<evidence type="ECO:0000259" key="6">
    <source>
        <dbReference type="Pfam" id="PF00892"/>
    </source>
</evidence>
<keyword evidence="4 5" id="KW-0472">Membrane</keyword>
<feature type="transmembrane region" description="Helical" evidence="5">
    <location>
        <begin position="42"/>
        <end position="62"/>
    </location>
</feature>
<evidence type="ECO:0000256" key="5">
    <source>
        <dbReference type="SAM" id="Phobius"/>
    </source>
</evidence>
<evidence type="ECO:0000313" key="8">
    <source>
        <dbReference type="Proteomes" id="UP000250166"/>
    </source>
</evidence>
<accession>A0A2X3BA78</accession>
<feature type="domain" description="EamA" evidence="6">
    <location>
        <begin position="14"/>
        <end position="145"/>
    </location>
</feature>
<feature type="transmembrane region" description="Helical" evidence="5">
    <location>
        <begin position="102"/>
        <end position="122"/>
    </location>
</feature>
<dbReference type="SUPFAM" id="SSF103481">
    <property type="entry name" value="Multidrug resistance efflux transporter EmrE"/>
    <property type="match status" value="2"/>
</dbReference>
<feature type="transmembrane region" description="Helical" evidence="5">
    <location>
        <begin position="158"/>
        <end position="178"/>
    </location>
</feature>
<feature type="transmembrane region" description="Helical" evidence="5">
    <location>
        <begin position="255"/>
        <end position="272"/>
    </location>
</feature>
<dbReference type="Pfam" id="PF00892">
    <property type="entry name" value="EamA"/>
    <property type="match status" value="1"/>
</dbReference>
<evidence type="ECO:0000313" key="7">
    <source>
        <dbReference type="EMBL" id="SQB97781.1"/>
    </source>
</evidence>
<dbReference type="EMBL" id="UAWL01000006">
    <property type="protein sequence ID" value="SQB97781.1"/>
    <property type="molecule type" value="Genomic_DNA"/>
</dbReference>
<evidence type="ECO:0000256" key="3">
    <source>
        <dbReference type="ARBA" id="ARBA00022989"/>
    </source>
</evidence>
<feature type="transmembrane region" description="Helical" evidence="5">
    <location>
        <begin position="185"/>
        <end position="205"/>
    </location>
</feature>
<keyword evidence="2 5" id="KW-0812">Transmembrane</keyword>
<feature type="transmembrane region" description="Helical" evidence="5">
    <location>
        <begin position="12"/>
        <end position="36"/>
    </location>
</feature>
<protein>
    <submittedName>
        <fullName evidence="7">Putative integral membrane protein</fullName>
    </submittedName>
</protein>
<sequence>MKPKKSQMYSHTTLGIFAMIVSSLCFSLMNMCVKFLHDLSPMEIIFFRSIVMVGFLACFWIYKPPNQKAKKKGGLPKLLFRAITGGLSMIALFYNISSIPLGTASAFAQTMPLYAVMFSVIFLKERVRFSTILASIIGFVGVLCICDPSSKSLGADNIIAGIIGGAMMALAFISLRGLKEYYDESVIIMVFGLSMSVIAGVGMLIEIPNLSGFSFPSAKDWVGIFMLGVFGTLGQIFVTRSYMLAPAGIVSPIDYSRILWGVVFGVMMGDALPNLITTSGILLIIISGTMIALPVFLRDYKQIQKQSSV</sequence>
<reference evidence="7 8" key="1">
    <citation type="submission" date="2018-06" db="EMBL/GenBank/DDBJ databases">
        <authorList>
            <consortium name="Pathogen Informatics"/>
            <person name="Doyle S."/>
        </authorList>
    </citation>
    <scope>NUCLEOTIDE SEQUENCE [LARGE SCALE GENOMIC DNA]</scope>
    <source>
        <strain evidence="7 8">NCTC13102</strain>
    </source>
</reference>
<organism evidence="7 8">
    <name type="scientific">Helicobacter fennelliae</name>
    <dbReference type="NCBI Taxonomy" id="215"/>
    <lineage>
        <taxon>Bacteria</taxon>
        <taxon>Pseudomonadati</taxon>
        <taxon>Campylobacterota</taxon>
        <taxon>Epsilonproteobacteria</taxon>
        <taxon>Campylobacterales</taxon>
        <taxon>Helicobacteraceae</taxon>
        <taxon>Helicobacter</taxon>
    </lineage>
</organism>
<dbReference type="PANTHER" id="PTHR22911">
    <property type="entry name" value="ACYL-MALONYL CONDENSING ENZYME-RELATED"/>
    <property type="match status" value="1"/>
</dbReference>
<dbReference type="AlphaFoldDB" id="A0A2X3BA78"/>
<proteinExistence type="predicted"/>
<name>A0A2X3BA78_9HELI</name>
<comment type="subcellular location">
    <subcellularLocation>
        <location evidence="1">Membrane</location>
        <topology evidence="1">Multi-pass membrane protein</topology>
    </subcellularLocation>
</comment>
<dbReference type="InterPro" id="IPR037185">
    <property type="entry name" value="EmrE-like"/>
</dbReference>
<dbReference type="InterPro" id="IPR000620">
    <property type="entry name" value="EamA_dom"/>
</dbReference>
<dbReference type="GO" id="GO:0016020">
    <property type="term" value="C:membrane"/>
    <property type="evidence" value="ECO:0007669"/>
    <property type="project" value="UniProtKB-SubCell"/>
</dbReference>
<dbReference type="Proteomes" id="UP000250166">
    <property type="component" value="Unassembled WGS sequence"/>
</dbReference>
<dbReference type="RefSeq" id="WP_258399794.1">
    <property type="nucleotide sequence ID" value="NZ_UAWL01000006.1"/>
</dbReference>
<feature type="transmembrane region" description="Helical" evidence="5">
    <location>
        <begin position="78"/>
        <end position="96"/>
    </location>
</feature>
<feature type="transmembrane region" description="Helical" evidence="5">
    <location>
        <begin position="129"/>
        <end position="146"/>
    </location>
</feature>
<keyword evidence="3 5" id="KW-1133">Transmembrane helix</keyword>
<dbReference type="PANTHER" id="PTHR22911:SF6">
    <property type="entry name" value="SOLUTE CARRIER FAMILY 35 MEMBER G1"/>
    <property type="match status" value="1"/>
</dbReference>